<reference evidence="2" key="1">
    <citation type="submission" date="2017-02" db="EMBL/GenBank/DDBJ databases">
        <title>Natronthermophilus aegyptiacus gen. nov.,sp. nov., an aerobic, extremely halophilic alkalithermophilic archaeon isolated from the athalassohaline Wadi An Natrun, Egypt.</title>
        <authorList>
            <person name="Zhao B."/>
        </authorList>
    </citation>
    <scope>NUCLEOTIDE SEQUENCE [LARGE SCALE GENOMIC DNA]</scope>
    <source>
        <strain evidence="2">JW/NM-HA 15</strain>
    </source>
</reference>
<keyword evidence="2" id="KW-1185">Reference proteome</keyword>
<protein>
    <submittedName>
        <fullName evidence="1">Uncharacterized protein</fullName>
    </submittedName>
</protein>
<dbReference type="Proteomes" id="UP000250088">
    <property type="component" value="Chromosome"/>
</dbReference>
<proteinExistence type="predicted"/>
<evidence type="ECO:0000313" key="1">
    <source>
        <dbReference type="EMBL" id="ARS89784.1"/>
    </source>
</evidence>
<dbReference type="AlphaFoldDB" id="A0A2Z2HXS8"/>
<gene>
    <name evidence="1" type="ORF">B1756_08555</name>
</gene>
<sequence>MEPFCDDRWPVDTGCRRYSTFVAHRRSTGDRPVPGGGLVYAVLRPSSGDRRFVVAIRAVHTFS</sequence>
<name>A0A2Z2HXS8_9EURY</name>
<dbReference type="KEGG" id="naj:B1756_08555"/>
<organism evidence="1 2">
    <name type="scientific">Natrarchaeobaculum aegyptiacum</name>
    <dbReference type="NCBI Taxonomy" id="745377"/>
    <lineage>
        <taxon>Archaea</taxon>
        <taxon>Methanobacteriati</taxon>
        <taxon>Methanobacteriota</taxon>
        <taxon>Stenosarchaea group</taxon>
        <taxon>Halobacteria</taxon>
        <taxon>Halobacteriales</taxon>
        <taxon>Natrialbaceae</taxon>
        <taxon>Natrarchaeobaculum</taxon>
    </lineage>
</organism>
<accession>A0A2Z2HXS8</accession>
<dbReference type="EMBL" id="CP019893">
    <property type="protein sequence ID" value="ARS89784.1"/>
    <property type="molecule type" value="Genomic_DNA"/>
</dbReference>
<evidence type="ECO:0000313" key="2">
    <source>
        <dbReference type="Proteomes" id="UP000250088"/>
    </source>
</evidence>